<organism evidence="1 2">
    <name type="scientific">Enterobacter phage EcP1</name>
    <dbReference type="NCBI Taxonomy" id="942016"/>
    <lineage>
        <taxon>Viruses</taxon>
        <taxon>Duplodnaviria</taxon>
        <taxon>Heunggongvirae</taxon>
        <taxon>Uroviricota</taxon>
        <taxon>Caudoviricetes</taxon>
        <taxon>Schitoviridae</taxon>
        <taxon>Eceepunavirus</taxon>
        <taxon>Eceepunavirus EcP1</taxon>
    </lineage>
</organism>
<evidence type="ECO:0000313" key="2">
    <source>
        <dbReference type="Proteomes" id="UP000007263"/>
    </source>
</evidence>
<dbReference type="RefSeq" id="YP_007003178.1">
    <property type="nucleotide sequence ID" value="NC_019485.1"/>
</dbReference>
<dbReference type="KEGG" id="vg:14006834"/>
<evidence type="ECO:0000313" key="1">
    <source>
        <dbReference type="EMBL" id="ADU79206.1"/>
    </source>
</evidence>
<name>E9NII0_9CAUD</name>
<protein>
    <submittedName>
        <fullName evidence="1">Uncharacterized protein</fullName>
    </submittedName>
</protein>
<proteinExistence type="predicted"/>
<reference evidence="1 2" key="1">
    <citation type="submission" date="2010-11" db="EMBL/GenBank/DDBJ databases">
        <title>Complete nucleotide sequence of the bacteriophage EcP1, a new member of the N4-like viruses.</title>
        <authorList>
            <person name="Zhu J."/>
            <person name="Rao X."/>
            <person name="Tan Y."/>
            <person name="Hu Z."/>
            <person name="Xiong K."/>
            <person name="Chen Z."/>
            <person name="Li S."/>
            <person name="Yang J."/>
            <person name="Jin X."/>
            <person name="Chen Y."/>
            <person name="Hu F."/>
        </authorList>
    </citation>
    <scope>NUCLEOTIDE SEQUENCE [LARGE SCALE GENOMIC DNA]</scope>
</reference>
<dbReference type="GeneID" id="14006834"/>
<dbReference type="Proteomes" id="UP000007263">
    <property type="component" value="Segment"/>
</dbReference>
<sequence length="184" mass="20597">MTDQTQISEEAMREALRAEATTLGISFSPNISNETLQKRIEEHRAELAEKSKGEPEVNTQGFVVKNKMDAEKLVRVRITLMNQDKRQMTGEIISVGNSVVGFYKKFIPFDPKFYENGYHVPQIIVNALIGKKHSVAIPAKVNGIDTTTFQLVPEFHVEILPALTEDELKALAKEQSAEQRIGGN</sequence>
<accession>E9NII0</accession>
<gene>
    <name evidence="1" type="ORF">EcP1_gp55</name>
</gene>
<keyword evidence="2" id="KW-1185">Reference proteome</keyword>
<dbReference type="EMBL" id="HQ641380">
    <property type="protein sequence ID" value="ADU79206.1"/>
    <property type="molecule type" value="Genomic_DNA"/>
</dbReference>
<dbReference type="OrthoDB" id="9249at10239"/>